<dbReference type="RefSeq" id="WP_344151978.1">
    <property type="nucleotide sequence ID" value="NZ_BAAAQR010000006.1"/>
</dbReference>
<evidence type="ECO:0000313" key="4">
    <source>
        <dbReference type="Proteomes" id="UP001501771"/>
    </source>
</evidence>
<dbReference type="PANTHER" id="PTHR37314:SF4">
    <property type="entry name" value="UPF0700 TRANSMEMBRANE PROTEIN YOAK"/>
    <property type="match status" value="1"/>
</dbReference>
<feature type="transmembrane region" description="Helical" evidence="2">
    <location>
        <begin position="80"/>
        <end position="103"/>
    </location>
</feature>
<gene>
    <name evidence="3" type="ORF">GCM10009844_23650</name>
</gene>
<reference evidence="3 4" key="1">
    <citation type="journal article" date="2019" name="Int. J. Syst. Evol. Microbiol.">
        <title>The Global Catalogue of Microorganisms (GCM) 10K type strain sequencing project: providing services to taxonomists for standard genome sequencing and annotation.</title>
        <authorList>
            <consortium name="The Broad Institute Genomics Platform"/>
            <consortium name="The Broad Institute Genome Sequencing Center for Infectious Disease"/>
            <person name="Wu L."/>
            <person name="Ma J."/>
        </authorList>
    </citation>
    <scope>NUCLEOTIDE SEQUENCE [LARGE SCALE GENOMIC DNA]</scope>
    <source>
        <strain evidence="3 4">JCM 16022</strain>
    </source>
</reference>
<evidence type="ECO:0000313" key="3">
    <source>
        <dbReference type="EMBL" id="GAA2146943.1"/>
    </source>
</evidence>
<proteinExistence type="predicted"/>
<feature type="transmembrane region" description="Helical" evidence="2">
    <location>
        <begin position="115"/>
        <end position="133"/>
    </location>
</feature>
<keyword evidence="2" id="KW-1133">Transmembrane helix</keyword>
<dbReference type="PANTHER" id="PTHR37314">
    <property type="entry name" value="SLR0142 PROTEIN"/>
    <property type="match status" value="1"/>
</dbReference>
<dbReference type="InterPro" id="IPR010699">
    <property type="entry name" value="DUF1275"/>
</dbReference>
<evidence type="ECO:0000256" key="2">
    <source>
        <dbReference type="SAM" id="Phobius"/>
    </source>
</evidence>
<comment type="caution">
    <text evidence="3">The sequence shown here is derived from an EMBL/GenBank/DDBJ whole genome shotgun (WGS) entry which is preliminary data.</text>
</comment>
<dbReference type="Proteomes" id="UP001501771">
    <property type="component" value="Unassembled WGS sequence"/>
</dbReference>
<feature type="region of interest" description="Disordered" evidence="1">
    <location>
        <begin position="1"/>
        <end position="29"/>
    </location>
</feature>
<dbReference type="Pfam" id="PF06912">
    <property type="entry name" value="DUF1275"/>
    <property type="match status" value="1"/>
</dbReference>
<sequence>MGRPTSSADTGVAPPALPTSRPRHDPRATRRRHALVVTLTFATGAADAMGFLALGGAFSSVMTGNMVLLGLSAGAADEELALTSGAAILAFVVGLLAGAGLAGSPRDDDPVWPRQVTNALLVELAVFVAYLVGWEATEGHRSDQVALGLLMLSAVALGVQSSAVQRFGVNGLSSTYLTGTLTSFIGDLAARRPHTTWLPRGKVLLMLMTGAAVGALTTLHLPRLAPTLCVVPLGLVALGARRFVGTTAR</sequence>
<accession>A0ABN2ZSR5</accession>
<feature type="transmembrane region" description="Helical" evidence="2">
    <location>
        <begin position="145"/>
        <end position="163"/>
    </location>
</feature>
<name>A0ABN2ZSR5_9ACTN</name>
<evidence type="ECO:0000256" key="1">
    <source>
        <dbReference type="SAM" id="MobiDB-lite"/>
    </source>
</evidence>
<keyword evidence="2" id="KW-0812">Transmembrane</keyword>
<dbReference type="EMBL" id="BAAAQR010000006">
    <property type="protein sequence ID" value="GAA2146943.1"/>
    <property type="molecule type" value="Genomic_DNA"/>
</dbReference>
<feature type="transmembrane region" description="Helical" evidence="2">
    <location>
        <begin position="48"/>
        <end position="68"/>
    </location>
</feature>
<organism evidence="3 4">
    <name type="scientific">Nocardioides koreensis</name>
    <dbReference type="NCBI Taxonomy" id="433651"/>
    <lineage>
        <taxon>Bacteria</taxon>
        <taxon>Bacillati</taxon>
        <taxon>Actinomycetota</taxon>
        <taxon>Actinomycetes</taxon>
        <taxon>Propionibacteriales</taxon>
        <taxon>Nocardioidaceae</taxon>
        <taxon>Nocardioides</taxon>
    </lineage>
</organism>
<protein>
    <submittedName>
        <fullName evidence="3">YoaK family protein</fullName>
    </submittedName>
</protein>
<feature type="transmembrane region" description="Helical" evidence="2">
    <location>
        <begin position="225"/>
        <end position="244"/>
    </location>
</feature>
<keyword evidence="2" id="KW-0472">Membrane</keyword>
<keyword evidence="4" id="KW-1185">Reference proteome</keyword>